<organism evidence="2 3">
    <name type="scientific">Hazenella coriacea</name>
    <dbReference type="NCBI Taxonomy" id="1179467"/>
    <lineage>
        <taxon>Bacteria</taxon>
        <taxon>Bacillati</taxon>
        <taxon>Bacillota</taxon>
        <taxon>Bacilli</taxon>
        <taxon>Bacillales</taxon>
        <taxon>Thermoactinomycetaceae</taxon>
        <taxon>Hazenella</taxon>
    </lineage>
</organism>
<sequence length="103" mass="11703">MVKLVAIYKQPEDQKAFDERYFQKHIPINNQMPGLLDVKVTRFIGTPMGTAPDLYLQADMYFESMETLQKAMTSPEGKASAKDVFSFAKNLVSMYIAEEVSDL</sequence>
<gene>
    <name evidence="2" type="ORF">EDD58_101491</name>
</gene>
<dbReference type="EMBL" id="SMAG01000001">
    <property type="protein sequence ID" value="TCS96846.1"/>
    <property type="molecule type" value="Genomic_DNA"/>
</dbReference>
<name>A0A4R3LH54_9BACL</name>
<comment type="caution">
    <text evidence="2">The sequence shown here is derived from an EMBL/GenBank/DDBJ whole genome shotgun (WGS) entry which is preliminary data.</text>
</comment>
<proteinExistence type="predicted"/>
<dbReference type="OrthoDB" id="5294870at2"/>
<dbReference type="RefSeq" id="WP_131923227.1">
    <property type="nucleotide sequence ID" value="NZ_SMAG01000001.1"/>
</dbReference>
<dbReference type="InterPro" id="IPR009799">
    <property type="entry name" value="EthD_dom"/>
</dbReference>
<dbReference type="AlphaFoldDB" id="A0A4R3LH54"/>
<dbReference type="GO" id="GO:0016491">
    <property type="term" value="F:oxidoreductase activity"/>
    <property type="evidence" value="ECO:0007669"/>
    <property type="project" value="InterPro"/>
</dbReference>
<accession>A0A4R3LH54</accession>
<evidence type="ECO:0000313" key="3">
    <source>
        <dbReference type="Proteomes" id="UP000294937"/>
    </source>
</evidence>
<dbReference type="Proteomes" id="UP000294937">
    <property type="component" value="Unassembled WGS sequence"/>
</dbReference>
<feature type="domain" description="EthD" evidence="1">
    <location>
        <begin position="9"/>
        <end position="88"/>
    </location>
</feature>
<protein>
    <submittedName>
        <fullName evidence="2">Uncharacterized protein (TIGR02118 family)</fullName>
    </submittedName>
</protein>
<dbReference type="Gene3D" id="3.30.70.100">
    <property type="match status" value="1"/>
</dbReference>
<evidence type="ECO:0000313" key="2">
    <source>
        <dbReference type="EMBL" id="TCS96846.1"/>
    </source>
</evidence>
<keyword evidence="3" id="KW-1185">Reference proteome</keyword>
<reference evidence="2 3" key="1">
    <citation type="submission" date="2019-03" db="EMBL/GenBank/DDBJ databases">
        <title>Genomic Encyclopedia of Type Strains, Phase IV (KMG-IV): sequencing the most valuable type-strain genomes for metagenomic binning, comparative biology and taxonomic classification.</title>
        <authorList>
            <person name="Goeker M."/>
        </authorList>
    </citation>
    <scope>NUCLEOTIDE SEQUENCE [LARGE SCALE GENOMIC DNA]</scope>
    <source>
        <strain evidence="2 3">DSM 45707</strain>
    </source>
</reference>
<dbReference type="Pfam" id="PF07110">
    <property type="entry name" value="EthD"/>
    <property type="match status" value="1"/>
</dbReference>
<evidence type="ECO:0000259" key="1">
    <source>
        <dbReference type="Pfam" id="PF07110"/>
    </source>
</evidence>
<dbReference type="SUPFAM" id="SSF54909">
    <property type="entry name" value="Dimeric alpha+beta barrel"/>
    <property type="match status" value="1"/>
</dbReference>
<dbReference type="InterPro" id="IPR011008">
    <property type="entry name" value="Dimeric_a/b-barrel"/>
</dbReference>
<dbReference type="NCBIfam" id="TIGR02118">
    <property type="entry name" value="EthD family reductase"/>
    <property type="match status" value="1"/>
</dbReference>